<dbReference type="PANTHER" id="PTHR33375">
    <property type="entry name" value="CHROMOSOME-PARTITIONING PROTEIN PARB-RELATED"/>
    <property type="match status" value="1"/>
</dbReference>
<accession>A0A1A9N5K6</accession>
<sequence>MKGSRAKKAKLGVCAGQRRLAALDLLFERGKITTDHPVPVKVVSEAEAVAASLLENQHEPMHPADQCEAFRMLAGEGKSIEYIAALFRISLLMVRRRLKLANVSPNLLNLFRNDEMNIDQVTALALADDHDLQQRVWSEATEAWQREPRELRAAITGTEIDASRSHLARFVGLDAYEAAGGHVRRDLFSDAENAGYIADPDLLHKLATERLVAASQEVAKEGWAWVETRTKRDYGEVMAYGRLPSFSRELTTDEQTELDALIAKRDEADAKLNTYNDSEADEDDAQREPLEEQAYALNDQVHTFGERLETWADDDMKMGGVFITIDQDGELNIERGLVKRDDVARVYPKDDASDGEAGMATADPQPKEKPLHGEKLCRRLTAHRTAAVQAELSRRPVVALAAFMNRLIPTVFDERYRFAYAESAVKIDAHTSRDALVREADDMESSVAFTQIEADRAKWAKLLPKDVDDLLPWLLKQESDVMARLFAFCVAATLDSVSSTDRIHPINTLADVMQINMAYYWKPTQQSYLNHVSKARIIDVVTEAVSVESAAELQGMKKGDAAAGAELRIAESGWLPEVLRKRKANDKGETKRKQTR</sequence>
<feature type="region of interest" description="Disordered" evidence="1">
    <location>
        <begin position="348"/>
        <end position="371"/>
    </location>
</feature>
<dbReference type="Proteomes" id="UP000078116">
    <property type="component" value="Unassembled WGS sequence"/>
</dbReference>
<gene>
    <name evidence="2" type="ORF">A6V37_29955</name>
</gene>
<dbReference type="Gene3D" id="1.10.10.2830">
    <property type="match status" value="1"/>
</dbReference>
<reference evidence="2 3" key="1">
    <citation type="submission" date="2016-04" db="EMBL/GenBank/DDBJ databases">
        <title>Reclassification of Paraburkholderia panaciterrae (Farh et al. 2015) Dobritsa &amp; Samadpour 2016 as a later homotypic synonym of Paraburkholderia ginsengiterrae (Farh et al. 2015) Dobritsa &amp; Samadpour 2016.</title>
        <authorList>
            <person name="Dobritsa A.P."/>
            <person name="Kutumbaka K."/>
            <person name="Samadpour M."/>
        </authorList>
    </citation>
    <scope>NUCLEOTIDE SEQUENCE [LARGE SCALE GENOMIC DNA]</scope>
    <source>
        <strain evidence="2 3">DCY85</strain>
    </source>
</reference>
<evidence type="ECO:0000313" key="2">
    <source>
        <dbReference type="EMBL" id="OAJ57199.1"/>
    </source>
</evidence>
<proteinExistence type="predicted"/>
<dbReference type="GO" id="GO:0005694">
    <property type="term" value="C:chromosome"/>
    <property type="evidence" value="ECO:0007669"/>
    <property type="project" value="TreeGrafter"/>
</dbReference>
<dbReference type="GO" id="GO:0007059">
    <property type="term" value="P:chromosome segregation"/>
    <property type="evidence" value="ECO:0007669"/>
    <property type="project" value="TreeGrafter"/>
</dbReference>
<organism evidence="2 3">
    <name type="scientific">Paraburkholderia ginsengiterrae</name>
    <dbReference type="NCBI Taxonomy" id="1462993"/>
    <lineage>
        <taxon>Bacteria</taxon>
        <taxon>Pseudomonadati</taxon>
        <taxon>Pseudomonadota</taxon>
        <taxon>Betaproteobacteria</taxon>
        <taxon>Burkholderiales</taxon>
        <taxon>Burkholderiaceae</taxon>
        <taxon>Paraburkholderia</taxon>
    </lineage>
</organism>
<dbReference type="PANTHER" id="PTHR33375:SF7">
    <property type="entry name" value="CHROMOSOME 2-PARTITIONING PROTEIN PARB-RELATED"/>
    <property type="match status" value="1"/>
</dbReference>
<dbReference type="AlphaFoldDB" id="A0A1A9N5K6"/>
<evidence type="ECO:0000256" key="1">
    <source>
        <dbReference type="SAM" id="MobiDB-lite"/>
    </source>
</evidence>
<dbReference type="EMBL" id="LXKA01000329">
    <property type="protein sequence ID" value="OAJ57199.1"/>
    <property type="molecule type" value="Genomic_DNA"/>
</dbReference>
<dbReference type="STRING" id="1462993.A6V36_33205"/>
<dbReference type="InterPro" id="IPR050336">
    <property type="entry name" value="Chromosome_partition/occlusion"/>
</dbReference>
<dbReference type="SUPFAM" id="SSF109709">
    <property type="entry name" value="KorB DNA-binding domain-like"/>
    <property type="match status" value="1"/>
</dbReference>
<comment type="caution">
    <text evidence="2">The sequence shown here is derived from an EMBL/GenBank/DDBJ whole genome shotgun (WGS) entry which is preliminary data.</text>
</comment>
<dbReference type="CDD" id="cd16406">
    <property type="entry name" value="ParB_N_like"/>
    <property type="match status" value="1"/>
</dbReference>
<protein>
    <submittedName>
        <fullName evidence="2">Chromosome partitioning protein ParB</fullName>
    </submittedName>
</protein>
<name>A0A1A9N5K6_9BURK</name>
<evidence type="ECO:0000313" key="3">
    <source>
        <dbReference type="Proteomes" id="UP000078116"/>
    </source>
</evidence>